<geneLocation type="plasmid" evidence="1 2">
    <name>pJFP838A</name>
</geneLocation>
<dbReference type="RefSeq" id="WP_061429769.1">
    <property type="nucleotide sequence ID" value="NZ_CATNZX010000001.1"/>
</dbReference>
<accession>A0A140GRL8</accession>
<reference evidence="1 2" key="1">
    <citation type="journal article" date="2016" name="PLoS ONE">
        <title>Plasmid Characterization and Chromosome Analysis of Two netF+ Clostridium perfringens Isolates Associated with Foal and Canine Necrotizing Enteritis.</title>
        <authorList>
            <person name="Mehdizadeh Gohari I."/>
            <person name="Kropinski A.M."/>
            <person name="Weese S.J."/>
            <person name="Parreira V.R."/>
            <person name="Whitehead A.E."/>
            <person name="Boerlin P."/>
            <person name="Prescott J.F."/>
        </authorList>
    </citation>
    <scope>NUCLEOTIDE SEQUENCE [LARGE SCALE GENOMIC DNA]</scope>
    <source>
        <strain evidence="1 2">JP838</strain>
        <plasmid evidence="2">Plasmid pJFP838A</plasmid>
    </source>
</reference>
<dbReference type="AlphaFoldDB" id="A0A140GRL8"/>
<dbReference type="EMBL" id="CP013615">
    <property type="protein sequence ID" value="AMN31177.1"/>
    <property type="molecule type" value="Genomic_DNA"/>
</dbReference>
<protein>
    <submittedName>
        <fullName evidence="1">Uncharacterized protein</fullName>
    </submittedName>
</protein>
<keyword evidence="1" id="KW-0614">Plasmid</keyword>
<proteinExistence type="predicted"/>
<evidence type="ECO:0000313" key="2">
    <source>
        <dbReference type="Proteomes" id="UP000070260"/>
    </source>
</evidence>
<gene>
    <name evidence="1" type="ORF">JFP838_pA0261</name>
</gene>
<sequence length="368" mass="42823">MKKIIDIKAFYSKDNIDLNYQDAINFLNENNLILYINKSYMMQSLNSSINFYIVDSKYSSKTLLFSIDTNKNIVFSNIAKESTNHENIKNLIKVFECVISYIMFISDGINFNNPKSNKYFKCIKSKDASVKVKDKSNNIEFKLISLLENETYKIIKENSAFKIINNDFSQNLIVVPSKFYPLANKNNIKIFDKNNTEALKENFNNILSKVDIRHGFCLENSRDIYNTLKPILGDRVKYYSGWLKKRTSTAFHAWVVIDDNSIIDSTILYKVEELERMCRSSELRGEPFIDDNEYLDILKKAINQSIAFNEKYRYGKVSELDIYIGVESNYEESYNCYEKLLANASNHPDLNNLDCLGRNNTLKKLGCY</sequence>
<organism evidence="1 2">
    <name type="scientific">Clostridium perfringens</name>
    <dbReference type="NCBI Taxonomy" id="1502"/>
    <lineage>
        <taxon>Bacteria</taxon>
        <taxon>Bacillati</taxon>
        <taxon>Bacillota</taxon>
        <taxon>Clostridia</taxon>
        <taxon>Eubacteriales</taxon>
        <taxon>Clostridiaceae</taxon>
        <taxon>Clostridium</taxon>
    </lineage>
</organism>
<evidence type="ECO:0000313" key="1">
    <source>
        <dbReference type="EMBL" id="AMN31177.1"/>
    </source>
</evidence>
<dbReference type="Proteomes" id="UP000070260">
    <property type="component" value="Plasmid pJFP838A"/>
</dbReference>
<name>A0A140GRL8_CLOPF</name>
<dbReference type="PATRIC" id="fig|1502.177.peg.3469"/>